<dbReference type="VEuPathDB" id="FungiDB:PTTG_27195"/>
<name>A0A180GN29_PUCT1</name>
<accession>A0A180GN29</accession>
<dbReference type="GO" id="GO:0005634">
    <property type="term" value="C:nucleus"/>
    <property type="evidence" value="ECO:0007669"/>
    <property type="project" value="TreeGrafter"/>
</dbReference>
<dbReference type="SUPFAM" id="SSF53098">
    <property type="entry name" value="Ribonuclease H-like"/>
    <property type="match status" value="1"/>
</dbReference>
<dbReference type="GO" id="GO:0006357">
    <property type="term" value="P:regulation of transcription by RNA polymerase II"/>
    <property type="evidence" value="ECO:0007669"/>
    <property type="project" value="TreeGrafter"/>
</dbReference>
<reference evidence="3" key="4">
    <citation type="submission" date="2025-05" db="UniProtKB">
        <authorList>
            <consortium name="EnsemblFungi"/>
        </authorList>
    </citation>
    <scope>IDENTIFICATION</scope>
    <source>
        <strain evidence="3">isolate 1-1 / race 1 (BBBD)</strain>
    </source>
</reference>
<proteinExistence type="predicted"/>
<protein>
    <recommendedName>
        <fullName evidence="5">HAT C-terminal dimerisation domain-containing protein</fullName>
    </recommendedName>
</protein>
<dbReference type="OrthoDB" id="2284502at2759"/>
<sequence>MASNCKRRRPNTSASSPSSYQNNNNNNSAQTTSRDHLVTPGSTQPPSGRTRDESDEEEVLRAQRIAANGQSLSYKSYLVPELSKQLDKNNQRMITYPFKICGTKINRPTLDLSCSNLIKHAATCLRKQSKQKSNVNLARVGIKGTGDIDPKEVPQICVVWCAKAARPFSALVDASHKAILHPTVVKNLPARQVVSEDIHRLYSAIQQKYELVLEAHKGALYLGVDAWQSPNGFDILGIIIYRLAGNLLGEPKLEDMPLDFVCLSQIHTGHYLAETIRLVVEKFGIQQKLCGIVSNNATNNDVMVKELKKQQWPPSKGSHSGFQAKEDATYCSENDDESKAGLYDPKDPDEFELLGMDDINHPSNKEEDDQYTTKGCRNSLAKFCVIAKKLKYLPNSKAEFVDICRENGCDTPHNVEWDVRTQWNSTLVQINSIVQCEAAICKWQHHKQLGIDCKFHLDKYDLDLARDLLEILSIFYKITLQILISGSARLSNIVVFIDQITKHLSTAISGSKYPPALKNACQIGLKITNKYYSLTDNSPLYRIAIILHPLFRDKYFKLLRWEPEWIAEAIQLAREMWVTFYKPDPTPPNPSTSLSKTSKAKSSMLAGLGEAAAARRRPLLKQSFGYLACRGTHLGW</sequence>
<feature type="region of interest" description="Disordered" evidence="1">
    <location>
        <begin position="1"/>
        <end position="57"/>
    </location>
</feature>
<evidence type="ECO:0000256" key="1">
    <source>
        <dbReference type="SAM" id="MobiDB-lite"/>
    </source>
</evidence>
<dbReference type="PANTHER" id="PTHR46169:SF15">
    <property type="entry name" value="INNER CENTROMERE PROTEIN A-LIKE ISOFORM X1-RELATED"/>
    <property type="match status" value="1"/>
</dbReference>
<evidence type="ECO:0000313" key="4">
    <source>
        <dbReference type="Proteomes" id="UP000005240"/>
    </source>
</evidence>
<feature type="compositionally biased region" description="Basic residues" evidence="1">
    <location>
        <begin position="1"/>
        <end position="10"/>
    </location>
</feature>
<feature type="compositionally biased region" description="Low complexity" evidence="1">
    <location>
        <begin position="11"/>
        <end position="32"/>
    </location>
</feature>
<dbReference type="Proteomes" id="UP000005240">
    <property type="component" value="Unassembled WGS sequence"/>
</dbReference>
<keyword evidence="4" id="KW-1185">Reference proteome</keyword>
<dbReference type="InterPro" id="IPR052717">
    <property type="entry name" value="Vacuolar_transposase_reg"/>
</dbReference>
<organism evidence="2">
    <name type="scientific">Puccinia triticina (isolate 1-1 / race 1 (BBBD))</name>
    <name type="common">Brown leaf rust fungus</name>
    <dbReference type="NCBI Taxonomy" id="630390"/>
    <lineage>
        <taxon>Eukaryota</taxon>
        <taxon>Fungi</taxon>
        <taxon>Dikarya</taxon>
        <taxon>Basidiomycota</taxon>
        <taxon>Pucciniomycotina</taxon>
        <taxon>Pucciniomycetes</taxon>
        <taxon>Pucciniales</taxon>
        <taxon>Pucciniaceae</taxon>
        <taxon>Puccinia</taxon>
    </lineage>
</organism>
<evidence type="ECO:0008006" key="5">
    <source>
        <dbReference type="Google" id="ProtNLM"/>
    </source>
</evidence>
<dbReference type="EnsemblFungi" id="PTTG_27195-t43_1">
    <property type="protein sequence ID" value="PTTG_27195-t43_1-p1"/>
    <property type="gene ID" value="PTTG_27195"/>
</dbReference>
<reference evidence="2" key="1">
    <citation type="submission" date="2009-11" db="EMBL/GenBank/DDBJ databases">
        <authorList>
            <consortium name="The Broad Institute Genome Sequencing Platform"/>
            <person name="Ward D."/>
            <person name="Feldgarden M."/>
            <person name="Earl A."/>
            <person name="Young S.K."/>
            <person name="Zeng Q."/>
            <person name="Koehrsen M."/>
            <person name="Alvarado L."/>
            <person name="Berlin A."/>
            <person name="Bochicchio J."/>
            <person name="Borenstein D."/>
            <person name="Chapman S.B."/>
            <person name="Chen Z."/>
            <person name="Engels R."/>
            <person name="Freedman E."/>
            <person name="Gellesch M."/>
            <person name="Goldberg J."/>
            <person name="Griggs A."/>
            <person name="Gujja S."/>
            <person name="Heilman E."/>
            <person name="Heiman D."/>
            <person name="Hepburn T."/>
            <person name="Howarth C."/>
            <person name="Jen D."/>
            <person name="Larson L."/>
            <person name="Lewis B."/>
            <person name="Mehta T."/>
            <person name="Park D."/>
            <person name="Pearson M."/>
            <person name="Roberts A."/>
            <person name="Saif S."/>
            <person name="Shea T."/>
            <person name="Shenoy N."/>
            <person name="Sisk P."/>
            <person name="Stolte C."/>
            <person name="Sykes S."/>
            <person name="Thomson T."/>
            <person name="Walk T."/>
            <person name="White J."/>
            <person name="Yandava C."/>
            <person name="Izard J."/>
            <person name="Baranova O.V."/>
            <person name="Blanton J.M."/>
            <person name="Tanner A.C."/>
            <person name="Dewhirst F.E."/>
            <person name="Haas B."/>
            <person name="Nusbaum C."/>
            <person name="Birren B."/>
        </authorList>
    </citation>
    <scope>NUCLEOTIDE SEQUENCE [LARGE SCALE GENOMIC DNA]</scope>
    <source>
        <strain evidence="2">1-1 BBBD Race 1</strain>
    </source>
</reference>
<dbReference type="EMBL" id="ADAS02000046">
    <property type="protein sequence ID" value="OAV93878.1"/>
    <property type="molecule type" value="Genomic_DNA"/>
</dbReference>
<reference evidence="2" key="2">
    <citation type="submission" date="2016-05" db="EMBL/GenBank/DDBJ databases">
        <title>Comparative analysis highlights variable genome content of wheat rusts and divergence of the mating loci.</title>
        <authorList>
            <person name="Cuomo C.A."/>
            <person name="Bakkeren G."/>
            <person name="Szabo L."/>
            <person name="Khalil H."/>
            <person name="Joly D."/>
            <person name="Goldberg J."/>
            <person name="Young S."/>
            <person name="Zeng Q."/>
            <person name="Fellers J."/>
        </authorList>
    </citation>
    <scope>NUCLEOTIDE SEQUENCE [LARGE SCALE GENOMIC DNA]</scope>
    <source>
        <strain evidence="2">1-1 BBBD Race 1</strain>
    </source>
</reference>
<dbReference type="PANTHER" id="PTHR46169">
    <property type="entry name" value="DNA REPLICATION-RELATED ELEMENT FACTOR, ISOFORM A"/>
    <property type="match status" value="1"/>
</dbReference>
<dbReference type="InterPro" id="IPR012337">
    <property type="entry name" value="RNaseH-like_sf"/>
</dbReference>
<dbReference type="AlphaFoldDB" id="A0A180GN29"/>
<reference evidence="3 4" key="3">
    <citation type="journal article" date="2017" name="G3 (Bethesda)">
        <title>Comparative analysis highlights variable genome content of wheat rusts and divergence of the mating loci.</title>
        <authorList>
            <person name="Cuomo C.A."/>
            <person name="Bakkeren G."/>
            <person name="Khalil H.B."/>
            <person name="Panwar V."/>
            <person name="Joly D."/>
            <person name="Linning R."/>
            <person name="Sakthikumar S."/>
            <person name="Song X."/>
            <person name="Adiconis X."/>
            <person name="Fan L."/>
            <person name="Goldberg J.M."/>
            <person name="Levin J.Z."/>
            <person name="Young S."/>
            <person name="Zeng Q."/>
            <person name="Anikster Y."/>
            <person name="Bruce M."/>
            <person name="Wang M."/>
            <person name="Yin C."/>
            <person name="McCallum B."/>
            <person name="Szabo L.J."/>
            <person name="Hulbert S."/>
            <person name="Chen X."/>
            <person name="Fellers J.P."/>
        </authorList>
    </citation>
    <scope>NUCLEOTIDE SEQUENCE</scope>
    <source>
        <strain evidence="3">isolate 1-1 / race 1 (BBBD)</strain>
        <strain evidence="4">Isolate 1-1 / race 1 (BBBD)</strain>
    </source>
</reference>
<evidence type="ECO:0000313" key="3">
    <source>
        <dbReference type="EnsemblFungi" id="PTTG_27195-t43_1-p1"/>
    </source>
</evidence>
<gene>
    <name evidence="2" type="ORF">PTTG_27195</name>
</gene>
<evidence type="ECO:0000313" key="2">
    <source>
        <dbReference type="EMBL" id="OAV93878.1"/>
    </source>
</evidence>